<dbReference type="KEGG" id="aba:Acid345_1335"/>
<organism evidence="4 5">
    <name type="scientific">Koribacter versatilis (strain Ellin345)</name>
    <dbReference type="NCBI Taxonomy" id="204669"/>
    <lineage>
        <taxon>Bacteria</taxon>
        <taxon>Pseudomonadati</taxon>
        <taxon>Acidobacteriota</taxon>
        <taxon>Terriglobia</taxon>
        <taxon>Terriglobales</taxon>
        <taxon>Candidatus Korobacteraceae</taxon>
        <taxon>Candidatus Korobacter</taxon>
    </lineage>
</organism>
<dbReference type="HOGENOM" id="CLU_388719_0_0_0"/>
<keyword evidence="5" id="KW-1185">Reference proteome</keyword>
<dbReference type="EnsemblBacteria" id="ABF40337">
    <property type="protein sequence ID" value="ABF40337"/>
    <property type="gene ID" value="Acid345_1335"/>
</dbReference>
<dbReference type="Proteomes" id="UP000002432">
    <property type="component" value="Chromosome"/>
</dbReference>
<dbReference type="eggNOG" id="COG0840">
    <property type="taxonomic scope" value="Bacteria"/>
</dbReference>
<evidence type="ECO:0000256" key="1">
    <source>
        <dbReference type="ARBA" id="ARBA00022801"/>
    </source>
</evidence>
<dbReference type="InterPro" id="IPR052016">
    <property type="entry name" value="Bact_Sigma-Reg"/>
</dbReference>
<dbReference type="SMART" id="SM00304">
    <property type="entry name" value="HAMP"/>
    <property type="match status" value="1"/>
</dbReference>
<dbReference type="EMBL" id="CP000360">
    <property type="protein sequence ID" value="ABF40337.1"/>
    <property type="molecule type" value="Genomic_DNA"/>
</dbReference>
<dbReference type="PROSITE" id="PS50885">
    <property type="entry name" value="HAMP"/>
    <property type="match status" value="1"/>
</dbReference>
<feature type="transmembrane region" description="Helical" evidence="2">
    <location>
        <begin position="24"/>
        <end position="42"/>
    </location>
</feature>
<dbReference type="PANTHER" id="PTHR43156:SF2">
    <property type="entry name" value="STAGE II SPORULATION PROTEIN E"/>
    <property type="match status" value="1"/>
</dbReference>
<evidence type="ECO:0000259" key="3">
    <source>
        <dbReference type="PROSITE" id="PS50885"/>
    </source>
</evidence>
<feature type="transmembrane region" description="Helical" evidence="2">
    <location>
        <begin position="90"/>
        <end position="117"/>
    </location>
</feature>
<dbReference type="InterPro" id="IPR001932">
    <property type="entry name" value="PPM-type_phosphatase-like_dom"/>
</dbReference>
<feature type="transmembrane region" description="Helical" evidence="2">
    <location>
        <begin position="54"/>
        <end position="78"/>
    </location>
</feature>
<dbReference type="OrthoDB" id="311592at2"/>
<dbReference type="PANTHER" id="PTHR43156">
    <property type="entry name" value="STAGE II SPORULATION PROTEIN E-RELATED"/>
    <property type="match status" value="1"/>
</dbReference>
<proteinExistence type="predicted"/>
<dbReference type="SUPFAM" id="SSF158472">
    <property type="entry name" value="HAMP domain-like"/>
    <property type="match status" value="1"/>
</dbReference>
<name>Q1IS13_KORVE</name>
<dbReference type="AlphaFoldDB" id="Q1IS13"/>
<keyword evidence="2" id="KW-1133">Transmembrane helix</keyword>
<gene>
    <name evidence="4" type="ordered locus">Acid345_1335</name>
</gene>
<dbReference type="Gene3D" id="6.10.340.10">
    <property type="match status" value="1"/>
</dbReference>
<dbReference type="Pfam" id="PF07228">
    <property type="entry name" value="SpoIIE"/>
    <property type="match status" value="1"/>
</dbReference>
<dbReference type="STRING" id="204669.Acid345_1335"/>
<dbReference type="SUPFAM" id="SSF81606">
    <property type="entry name" value="PP2C-like"/>
    <property type="match status" value="1"/>
</dbReference>
<dbReference type="eggNOG" id="COG2208">
    <property type="taxonomic scope" value="Bacteria"/>
</dbReference>
<dbReference type="RefSeq" id="WP_011522139.1">
    <property type="nucleotide sequence ID" value="NC_008009.1"/>
</dbReference>
<feature type="domain" description="HAMP" evidence="3">
    <location>
        <begin position="388"/>
        <end position="440"/>
    </location>
</feature>
<sequence length="710" mass="78581">MKRSLLRDLQDRLILKGWYPQTKLARWTTYLVLIDLALWLIRRATKFFKPQSDFAGGWLTFFTLIVGCFALAWVLRWTKQHLLWRLRNRLLVTYVFIGAAPVILIGLMLFLAGWLFVGQFAADLASKDLNIELRRLTAANHTLMGGAKTLVRTGRIEQDYKDIVDRDIASREFPSRQVSLWYRGKGYLLQGSATDQPIAVPDHAKNGFAAITLADNMIFLRSVSRSKIGNDELTLVSSVPLNREMLANVAQNLGFLTVGPVPVGANGAPTQGSTVSYNQDGKEQTNFSFVEPERGLDALVQAGDVPTPAAWYDWKLTWGTFLSMTDWTDGKRRDGYISVQTRLFQLYSRLFEAIGKNASIFLTALSVIAVFLLVIELIALFIGLRLTRTITRSVAELYNATEHINKGDFHHRIQVRSKDQLAALEGAFNSMTTSIEALILEQKEKQKLESELAIAQEVQALLFPREVSQSESLEMHGVCRPARTVSGDYYDFLQLGHNQIGLAVGDISGKGISAALLMATVHAFVRAYTIEEALAEAKVGAAVGTQQLVFTASGDHLPPATLLALLNEQLFRSTPASKYATMFLGFYDGHRKRLTYSNAGHLPPFLVCADGSYRKLGDGGMVVGLFGGVSYENEHVELSSGDIIVAYSDGVTEPENEFGEFGEERLAQIVREHSSLPLPRIADAVITAVTDWIGGAEQPDDITVVLARAR</sequence>
<dbReference type="InterPro" id="IPR003660">
    <property type="entry name" value="HAMP_dom"/>
</dbReference>
<protein>
    <submittedName>
        <fullName evidence="4">Serine phosphatase</fullName>
    </submittedName>
</protein>
<accession>Q1IS13</accession>
<feature type="transmembrane region" description="Helical" evidence="2">
    <location>
        <begin position="360"/>
        <end position="384"/>
    </location>
</feature>
<dbReference type="GO" id="GO:0016020">
    <property type="term" value="C:membrane"/>
    <property type="evidence" value="ECO:0007669"/>
    <property type="project" value="InterPro"/>
</dbReference>
<keyword evidence="2" id="KW-0812">Transmembrane</keyword>
<evidence type="ECO:0000256" key="2">
    <source>
        <dbReference type="SAM" id="Phobius"/>
    </source>
</evidence>
<evidence type="ECO:0000313" key="4">
    <source>
        <dbReference type="EMBL" id="ABF40337.1"/>
    </source>
</evidence>
<dbReference type="GO" id="GO:0007165">
    <property type="term" value="P:signal transduction"/>
    <property type="evidence" value="ECO:0007669"/>
    <property type="project" value="InterPro"/>
</dbReference>
<dbReference type="Pfam" id="PF00672">
    <property type="entry name" value="HAMP"/>
    <property type="match status" value="1"/>
</dbReference>
<keyword evidence="1" id="KW-0378">Hydrolase</keyword>
<dbReference type="CDD" id="cd06225">
    <property type="entry name" value="HAMP"/>
    <property type="match status" value="1"/>
</dbReference>
<dbReference type="InterPro" id="IPR036457">
    <property type="entry name" value="PPM-type-like_dom_sf"/>
</dbReference>
<dbReference type="Gene3D" id="3.60.40.10">
    <property type="entry name" value="PPM-type phosphatase domain"/>
    <property type="match status" value="1"/>
</dbReference>
<dbReference type="GO" id="GO:0016791">
    <property type="term" value="F:phosphatase activity"/>
    <property type="evidence" value="ECO:0007669"/>
    <property type="project" value="TreeGrafter"/>
</dbReference>
<evidence type="ECO:0000313" key="5">
    <source>
        <dbReference type="Proteomes" id="UP000002432"/>
    </source>
</evidence>
<reference evidence="4 5" key="1">
    <citation type="journal article" date="2009" name="Appl. Environ. Microbiol.">
        <title>Three genomes from the phylum Acidobacteria provide insight into the lifestyles of these microorganisms in soils.</title>
        <authorList>
            <person name="Ward N.L."/>
            <person name="Challacombe J.F."/>
            <person name="Janssen P.H."/>
            <person name="Henrissat B."/>
            <person name="Coutinho P.M."/>
            <person name="Wu M."/>
            <person name="Xie G."/>
            <person name="Haft D.H."/>
            <person name="Sait M."/>
            <person name="Badger J."/>
            <person name="Barabote R.D."/>
            <person name="Bradley B."/>
            <person name="Brettin T.S."/>
            <person name="Brinkac L.M."/>
            <person name="Bruce D."/>
            <person name="Creasy T."/>
            <person name="Daugherty S.C."/>
            <person name="Davidsen T.M."/>
            <person name="DeBoy R.T."/>
            <person name="Detter J.C."/>
            <person name="Dodson R.J."/>
            <person name="Durkin A.S."/>
            <person name="Ganapathy A."/>
            <person name="Gwinn-Giglio M."/>
            <person name="Han C.S."/>
            <person name="Khouri H."/>
            <person name="Kiss H."/>
            <person name="Kothari S.P."/>
            <person name="Madupu R."/>
            <person name="Nelson K.E."/>
            <person name="Nelson W.C."/>
            <person name="Paulsen I."/>
            <person name="Penn K."/>
            <person name="Ren Q."/>
            <person name="Rosovitz M.J."/>
            <person name="Selengut J.D."/>
            <person name="Shrivastava S."/>
            <person name="Sullivan S.A."/>
            <person name="Tapia R."/>
            <person name="Thompson L.S."/>
            <person name="Watkins K.L."/>
            <person name="Yang Q."/>
            <person name="Yu C."/>
            <person name="Zafar N."/>
            <person name="Zhou L."/>
            <person name="Kuske C.R."/>
        </authorList>
    </citation>
    <scope>NUCLEOTIDE SEQUENCE [LARGE SCALE GENOMIC DNA]</scope>
    <source>
        <strain evidence="4 5">Ellin345</strain>
    </source>
</reference>
<dbReference type="SMART" id="SM00331">
    <property type="entry name" value="PP2C_SIG"/>
    <property type="match status" value="1"/>
</dbReference>
<keyword evidence="2" id="KW-0472">Membrane</keyword>